<dbReference type="AlphaFoldDB" id="A0A1G8YQA8"/>
<dbReference type="STRING" id="1128970.SAMN04487935_2434"/>
<dbReference type="Proteomes" id="UP000199580">
    <property type="component" value="Unassembled WGS sequence"/>
</dbReference>
<sequence length="84" mass="9699">MNQVLILLIGFLLSLPDANTRCCLKKYNVFVRNERKNAIFKPSNQNNFENQSFTSNEFLSAKKQTTTYEKKNYPTDHFIGGCSD</sequence>
<gene>
    <name evidence="1" type="ORF">SAMN04487935_2434</name>
</gene>
<evidence type="ECO:0000313" key="1">
    <source>
        <dbReference type="EMBL" id="SDK05042.1"/>
    </source>
</evidence>
<name>A0A1G8YQA8_9FLAO</name>
<keyword evidence="2" id="KW-1185">Reference proteome</keyword>
<accession>A0A1G8YQA8</accession>
<reference evidence="1 2" key="1">
    <citation type="submission" date="2016-10" db="EMBL/GenBank/DDBJ databases">
        <authorList>
            <person name="de Groot N.N."/>
        </authorList>
    </citation>
    <scope>NUCLEOTIDE SEQUENCE [LARGE SCALE GENOMIC DNA]</scope>
    <source>
        <strain evidence="1 2">CGMCC 1.10076</strain>
    </source>
</reference>
<organism evidence="1 2">
    <name type="scientific">Flavobacterium noncentrifugens</name>
    <dbReference type="NCBI Taxonomy" id="1128970"/>
    <lineage>
        <taxon>Bacteria</taxon>
        <taxon>Pseudomonadati</taxon>
        <taxon>Bacteroidota</taxon>
        <taxon>Flavobacteriia</taxon>
        <taxon>Flavobacteriales</taxon>
        <taxon>Flavobacteriaceae</taxon>
        <taxon>Flavobacterium</taxon>
    </lineage>
</organism>
<dbReference type="EMBL" id="FNEZ01000003">
    <property type="protein sequence ID" value="SDK05042.1"/>
    <property type="molecule type" value="Genomic_DNA"/>
</dbReference>
<protein>
    <submittedName>
        <fullName evidence="1">Uncharacterized protein</fullName>
    </submittedName>
</protein>
<proteinExistence type="predicted"/>
<evidence type="ECO:0000313" key="2">
    <source>
        <dbReference type="Proteomes" id="UP000199580"/>
    </source>
</evidence>